<organism evidence="1 2">
    <name type="scientific">Sphaerobolus stellatus (strain SS14)</name>
    <dbReference type="NCBI Taxonomy" id="990650"/>
    <lineage>
        <taxon>Eukaryota</taxon>
        <taxon>Fungi</taxon>
        <taxon>Dikarya</taxon>
        <taxon>Basidiomycota</taxon>
        <taxon>Agaricomycotina</taxon>
        <taxon>Agaricomycetes</taxon>
        <taxon>Phallomycetidae</taxon>
        <taxon>Geastrales</taxon>
        <taxon>Sphaerobolaceae</taxon>
        <taxon>Sphaerobolus</taxon>
    </lineage>
</organism>
<protein>
    <submittedName>
        <fullName evidence="1">Uncharacterized protein</fullName>
    </submittedName>
</protein>
<name>A0A0C9W2S6_SPHS4</name>
<dbReference type="EMBL" id="KN837110">
    <property type="protein sequence ID" value="KIJ45905.1"/>
    <property type="molecule type" value="Genomic_DNA"/>
</dbReference>
<proteinExistence type="predicted"/>
<dbReference type="AlphaFoldDB" id="A0A0C9W2S6"/>
<dbReference type="HOGENOM" id="CLU_515975_0_0_1"/>
<accession>A0A0C9W2S6</accession>
<evidence type="ECO:0000313" key="1">
    <source>
        <dbReference type="EMBL" id="KIJ45905.1"/>
    </source>
</evidence>
<sequence length="528" mass="60336">MLEFQRFLKGDIQLLDILSTHGCLETEDSEDAPITEEYIVKVAGTSETKVARIYHGSNALKVTHLLSLKRWRTEFEIYSKIRSLRIPQLFGISTSQLLPALIFHEGERYHPVDFVSNLDKFHAFLFRCQVTVAMDAAYNYLTKVITGLDATRQDEFGEAWVINFRADGLYFEVYVNARGGPLVSFFYDPEKKFIHEVVCLLPIQPPLLREDVFRQWQVLTLSEKRAVSQVTKVNTNALLKVFYSVCMRLSSSLFKSGRCLPLHFGAIYAGKKADWQLRKDGVEKTLQILGSAKILGKMVANNSGYWEGKAWYRLVCGCCWRSEPIRSEHVCRGGWTRFEFSTSRSIGYLILRANVRYKPEDTQHLGRAFMSQANQLFTSFSYLNPEYEEFGVSWHATTKIQATFGNLSLHPRHEKIYLFVENLKPDLTAFPSCRPLRSYWSVKPCGCLPLPSTLLLSLGIPKAPTEFQATLEVFQLDKELLSNTAAFHQACDIDPLTFSEPDSPVIARFAPRPQRKAYNIITRNKSLS</sequence>
<keyword evidence="2" id="KW-1185">Reference proteome</keyword>
<dbReference type="Proteomes" id="UP000054279">
    <property type="component" value="Unassembled WGS sequence"/>
</dbReference>
<reference evidence="1 2" key="1">
    <citation type="submission" date="2014-06" db="EMBL/GenBank/DDBJ databases">
        <title>Evolutionary Origins and Diversification of the Mycorrhizal Mutualists.</title>
        <authorList>
            <consortium name="DOE Joint Genome Institute"/>
            <consortium name="Mycorrhizal Genomics Consortium"/>
            <person name="Kohler A."/>
            <person name="Kuo A."/>
            <person name="Nagy L.G."/>
            <person name="Floudas D."/>
            <person name="Copeland A."/>
            <person name="Barry K.W."/>
            <person name="Cichocki N."/>
            <person name="Veneault-Fourrey C."/>
            <person name="LaButti K."/>
            <person name="Lindquist E.A."/>
            <person name="Lipzen A."/>
            <person name="Lundell T."/>
            <person name="Morin E."/>
            <person name="Murat C."/>
            <person name="Riley R."/>
            <person name="Ohm R."/>
            <person name="Sun H."/>
            <person name="Tunlid A."/>
            <person name="Henrissat B."/>
            <person name="Grigoriev I.V."/>
            <person name="Hibbett D.S."/>
            <person name="Martin F."/>
        </authorList>
    </citation>
    <scope>NUCLEOTIDE SEQUENCE [LARGE SCALE GENOMIC DNA]</scope>
    <source>
        <strain evidence="1 2">SS14</strain>
    </source>
</reference>
<evidence type="ECO:0000313" key="2">
    <source>
        <dbReference type="Proteomes" id="UP000054279"/>
    </source>
</evidence>
<gene>
    <name evidence="1" type="ORF">M422DRAFT_46483</name>
</gene>